<feature type="transmembrane region" description="Helical" evidence="1">
    <location>
        <begin position="51"/>
        <end position="75"/>
    </location>
</feature>
<organism evidence="2">
    <name type="scientific">uncultured Eubacteriales bacterium</name>
    <dbReference type="NCBI Taxonomy" id="172733"/>
    <lineage>
        <taxon>Bacteria</taxon>
        <taxon>Bacillati</taxon>
        <taxon>Bacillota</taxon>
        <taxon>Clostridia</taxon>
        <taxon>Eubacteriales</taxon>
        <taxon>environmental samples</taxon>
    </lineage>
</organism>
<keyword evidence="1" id="KW-0472">Membrane</keyword>
<keyword evidence="1" id="KW-0812">Transmembrane</keyword>
<feature type="transmembrane region" description="Helical" evidence="1">
    <location>
        <begin position="161"/>
        <end position="181"/>
    </location>
</feature>
<keyword evidence="1" id="KW-1133">Transmembrane helix</keyword>
<dbReference type="AlphaFoldDB" id="A0A212KLT0"/>
<feature type="transmembrane region" description="Helical" evidence="1">
    <location>
        <begin position="267"/>
        <end position="285"/>
    </location>
</feature>
<feature type="transmembrane region" description="Helical" evidence="1">
    <location>
        <begin position="128"/>
        <end position="149"/>
    </location>
</feature>
<feature type="transmembrane region" description="Helical" evidence="1">
    <location>
        <begin position="220"/>
        <end position="247"/>
    </location>
</feature>
<feature type="transmembrane region" description="Helical" evidence="1">
    <location>
        <begin position="297"/>
        <end position="317"/>
    </location>
</feature>
<accession>A0A212KLT0</accession>
<proteinExistence type="predicted"/>
<sequence>MRSVKSCFNSTLFRKNIARFWPIWGSYLVLWLLMPLMILNNGWDPEVPLQLLNFGVGVALIYGAACAMAVFSYLYNNRSVQLMHSLPVTREGLFLTNYLSGLSFLLVPHVVVFFLTLLAGGHQSPSTVVLWLAAESLVCLFFYSFAVFCSMFTGNLLALPVFYGILNFLVMGVSTVVGSLLQELLFGFWGTTWIDTVVNWFTPAVTLMRGELYDTTASGIYYLVHMPAILLYALVGVVLTAAALLLYRKRRLEAAGDIVSVRQVRPVFKYGVAFCSAVAVGSWFYTQFNGIFPAQRWAILIPLILWGAVGYYAADMLLKKSFRVFSRSWKGLLAFSLVLVAAYVITDLDLFGFNDPPKRSEVASVTFYGISSAPYDTGSHSVLTLTDSSDIDAVLQLHGVISANKNTLRAETARIAYNNYDTFWQEGTLSDGTAADLQHTATTDLMLRYTLTDGREIRREYRLPLYADDLADPGSVTALLDDFLNRPTTLEQSYWGDLKAGASLAYTSLSIYDASLQSYSTVAIPDQADREKLLAAVQADMAAGRIGRRYLLEDAERYENCYYNDLDFSFFATDISGDWSTTITVTLQTTSTETLKVLRELGYSDDQLVTWAEQLRRDGGEKYAATARAEPVLKAVG</sequence>
<dbReference type="EMBL" id="FLUN01000002">
    <property type="protein sequence ID" value="SBW12614.1"/>
    <property type="molecule type" value="Genomic_DNA"/>
</dbReference>
<feature type="transmembrane region" description="Helical" evidence="1">
    <location>
        <begin position="329"/>
        <end position="346"/>
    </location>
</feature>
<evidence type="ECO:0000256" key="1">
    <source>
        <dbReference type="SAM" id="Phobius"/>
    </source>
</evidence>
<protein>
    <submittedName>
        <fullName evidence="2">Uncharacterized protein</fullName>
    </submittedName>
</protein>
<feature type="transmembrane region" description="Helical" evidence="1">
    <location>
        <begin position="20"/>
        <end position="39"/>
    </location>
</feature>
<gene>
    <name evidence="2" type="ORF">KL86CLO1_20046</name>
</gene>
<feature type="transmembrane region" description="Helical" evidence="1">
    <location>
        <begin position="95"/>
        <end position="116"/>
    </location>
</feature>
<evidence type="ECO:0000313" key="2">
    <source>
        <dbReference type="EMBL" id="SBW12614.1"/>
    </source>
</evidence>
<name>A0A212KLT0_9FIRM</name>
<reference evidence="2" key="1">
    <citation type="submission" date="2016-04" db="EMBL/GenBank/DDBJ databases">
        <authorList>
            <person name="Evans L.H."/>
            <person name="Alamgir A."/>
            <person name="Owens N."/>
            <person name="Weber N.D."/>
            <person name="Virtaneva K."/>
            <person name="Barbian K."/>
            <person name="Babar A."/>
            <person name="Rosenke K."/>
        </authorList>
    </citation>
    <scope>NUCLEOTIDE SEQUENCE</scope>
    <source>
        <strain evidence="2">86</strain>
    </source>
</reference>